<feature type="region of interest" description="Disordered" evidence="1">
    <location>
        <begin position="1"/>
        <end position="26"/>
    </location>
</feature>
<evidence type="ECO:0000313" key="2">
    <source>
        <dbReference type="EMBL" id="CAE2228875.1"/>
    </source>
</evidence>
<name>A0A7S4IGN5_9EUKA</name>
<dbReference type="AlphaFoldDB" id="A0A7S4IGN5"/>
<evidence type="ECO:0000256" key="1">
    <source>
        <dbReference type="SAM" id="MobiDB-lite"/>
    </source>
</evidence>
<organism evidence="2">
    <name type="scientific">Prymnesium polylepis</name>
    <dbReference type="NCBI Taxonomy" id="72548"/>
    <lineage>
        <taxon>Eukaryota</taxon>
        <taxon>Haptista</taxon>
        <taxon>Haptophyta</taxon>
        <taxon>Prymnesiophyceae</taxon>
        <taxon>Prymnesiales</taxon>
        <taxon>Prymnesiaceae</taxon>
        <taxon>Prymnesium</taxon>
    </lineage>
</organism>
<sequence>MRRTRSQACTGCAPRPHRRPAPSFGVRLRGRGRLPLGAVGVEEAAGVAALQVHAAELLGGLVGRGRRLRVGVGGALGAGVLAGGLDVEVVEEDGEEEEVRHIHG</sequence>
<protein>
    <submittedName>
        <fullName evidence="2">Uncharacterized protein</fullName>
    </submittedName>
</protein>
<reference evidence="2" key="1">
    <citation type="submission" date="2021-01" db="EMBL/GenBank/DDBJ databases">
        <authorList>
            <person name="Corre E."/>
            <person name="Pelletier E."/>
            <person name="Niang G."/>
            <person name="Scheremetjew M."/>
            <person name="Finn R."/>
            <person name="Kale V."/>
            <person name="Holt S."/>
            <person name="Cochrane G."/>
            <person name="Meng A."/>
            <person name="Brown T."/>
            <person name="Cohen L."/>
        </authorList>
    </citation>
    <scope>NUCLEOTIDE SEQUENCE</scope>
    <source>
        <strain evidence="2">UIO037</strain>
    </source>
</reference>
<accession>A0A7S4IGN5</accession>
<dbReference type="EMBL" id="HBKO01023894">
    <property type="protein sequence ID" value="CAE2228875.1"/>
    <property type="molecule type" value="Transcribed_RNA"/>
</dbReference>
<proteinExistence type="predicted"/>
<gene>
    <name evidence="2" type="ORF">CPOL0286_LOCUS10812</name>
</gene>